<reference evidence="1 2" key="1">
    <citation type="submission" date="2016-10" db="EMBL/GenBank/DDBJ databases">
        <authorList>
            <person name="de Groot N.N."/>
        </authorList>
    </citation>
    <scope>NUCLEOTIDE SEQUENCE [LARGE SCALE GENOMIC DNA]</scope>
    <source>
        <strain evidence="1 2">DSM 3857</strain>
    </source>
</reference>
<dbReference type="EMBL" id="FOCE01000018">
    <property type="protein sequence ID" value="SEO27516.1"/>
    <property type="molecule type" value="Genomic_DNA"/>
</dbReference>
<dbReference type="Proteomes" id="UP000198761">
    <property type="component" value="Unassembled WGS sequence"/>
</dbReference>
<protein>
    <submittedName>
        <fullName evidence="1">Uncharacterized protein</fullName>
    </submittedName>
</protein>
<accession>A0A1H8ND85</accession>
<name>A0A1H8ND85_9RHOB</name>
<proteinExistence type="predicted"/>
<sequence length="58" mass="6244">MQTEVARIARHVLPPALAYAVAKGWIPADLQQPLIEAALAVGAVLAALWASRQRDKAR</sequence>
<evidence type="ECO:0000313" key="2">
    <source>
        <dbReference type="Proteomes" id="UP000198761"/>
    </source>
</evidence>
<gene>
    <name evidence="1" type="ORF">SAMN04488103_11830</name>
</gene>
<dbReference type="AlphaFoldDB" id="A0A1H8ND85"/>
<dbReference type="InterPro" id="IPR058159">
    <property type="entry name" value="Phage_holin_10"/>
</dbReference>
<evidence type="ECO:0000313" key="1">
    <source>
        <dbReference type="EMBL" id="SEO27516.1"/>
    </source>
</evidence>
<dbReference type="STRING" id="933059.SAMN04488103_11830"/>
<dbReference type="Pfam" id="PF23987">
    <property type="entry name" value="Phage_holin_10"/>
    <property type="match status" value="1"/>
</dbReference>
<dbReference type="RefSeq" id="WP_175482188.1">
    <property type="nucleotide sequence ID" value="NZ_FOCE01000018.1"/>
</dbReference>
<organism evidence="1 2">
    <name type="scientific">Gemmobacter aquatilis</name>
    <dbReference type="NCBI Taxonomy" id="933059"/>
    <lineage>
        <taxon>Bacteria</taxon>
        <taxon>Pseudomonadati</taxon>
        <taxon>Pseudomonadota</taxon>
        <taxon>Alphaproteobacteria</taxon>
        <taxon>Rhodobacterales</taxon>
        <taxon>Paracoccaceae</taxon>
        <taxon>Gemmobacter</taxon>
    </lineage>
</organism>
<keyword evidence="2" id="KW-1185">Reference proteome</keyword>